<protein>
    <submittedName>
        <fullName evidence="2">Unannotated protein</fullName>
    </submittedName>
</protein>
<gene>
    <name evidence="2" type="ORF">UFOPK2958_00395</name>
</gene>
<sequence>MFASNFMKFEQTRSIPHIYVVVGILLADAWLAAFAVGMWRRSRAGAGQQVGKLSKYFTPAVILALPLLMAMPLSRYRGNSPFPPRYQIVGDAVGVVVAGTLFICLMVTTVRFTKLPPAEKSPELLEE</sequence>
<evidence type="ECO:0000313" key="2">
    <source>
        <dbReference type="EMBL" id="CAB4778971.1"/>
    </source>
</evidence>
<organism evidence="2">
    <name type="scientific">freshwater metagenome</name>
    <dbReference type="NCBI Taxonomy" id="449393"/>
    <lineage>
        <taxon>unclassified sequences</taxon>
        <taxon>metagenomes</taxon>
        <taxon>ecological metagenomes</taxon>
    </lineage>
</organism>
<feature type="transmembrane region" description="Helical" evidence="1">
    <location>
        <begin position="86"/>
        <end position="110"/>
    </location>
</feature>
<dbReference type="EMBL" id="CAFAAB010000029">
    <property type="protein sequence ID" value="CAB4778971.1"/>
    <property type="molecule type" value="Genomic_DNA"/>
</dbReference>
<feature type="transmembrane region" description="Helical" evidence="1">
    <location>
        <begin position="15"/>
        <end position="36"/>
    </location>
</feature>
<feature type="transmembrane region" description="Helical" evidence="1">
    <location>
        <begin position="56"/>
        <end position="74"/>
    </location>
</feature>
<accession>A0A6J6W253</accession>
<keyword evidence="1" id="KW-0472">Membrane</keyword>
<evidence type="ECO:0000256" key="1">
    <source>
        <dbReference type="SAM" id="Phobius"/>
    </source>
</evidence>
<name>A0A6J6W253_9ZZZZ</name>
<keyword evidence="1" id="KW-0812">Transmembrane</keyword>
<dbReference type="AlphaFoldDB" id="A0A6J6W253"/>
<reference evidence="2" key="1">
    <citation type="submission" date="2020-05" db="EMBL/GenBank/DDBJ databases">
        <authorList>
            <person name="Chiriac C."/>
            <person name="Salcher M."/>
            <person name="Ghai R."/>
            <person name="Kavagutti S V."/>
        </authorList>
    </citation>
    <scope>NUCLEOTIDE SEQUENCE</scope>
</reference>
<keyword evidence="1" id="KW-1133">Transmembrane helix</keyword>
<proteinExistence type="predicted"/>